<dbReference type="GO" id="GO:0033499">
    <property type="term" value="P:galactose catabolic process via UDP-galactose, Leloir pathway"/>
    <property type="evidence" value="ECO:0007669"/>
    <property type="project" value="TreeGrafter"/>
</dbReference>
<dbReference type="KEGG" id="bcoh:BC6307_23880"/>
<evidence type="ECO:0000256" key="3">
    <source>
        <dbReference type="ARBA" id="ARBA00007637"/>
    </source>
</evidence>
<dbReference type="NCBIfam" id="TIGR01179">
    <property type="entry name" value="galE"/>
    <property type="match status" value="1"/>
</dbReference>
<dbReference type="Gene3D" id="3.40.50.720">
    <property type="entry name" value="NAD(P)-binding Rossmann-like Domain"/>
    <property type="match status" value="1"/>
</dbReference>
<evidence type="ECO:0000313" key="12">
    <source>
        <dbReference type="EMBL" id="AST94080.1"/>
    </source>
</evidence>
<keyword evidence="13" id="KW-1185">Reference proteome</keyword>
<dbReference type="EC" id="5.1.3.2" evidence="4 10"/>
<keyword evidence="8 10" id="KW-0413">Isomerase</keyword>
<dbReference type="AlphaFoldDB" id="A0A223KX90"/>
<dbReference type="GO" id="GO:0003978">
    <property type="term" value="F:UDP-glucose 4-epimerase activity"/>
    <property type="evidence" value="ECO:0007669"/>
    <property type="project" value="UniProtKB-UniRule"/>
</dbReference>
<protein>
    <recommendedName>
        <fullName evidence="5 10">UDP-glucose 4-epimerase</fullName>
        <ecNumber evidence="4 10">5.1.3.2</ecNumber>
    </recommendedName>
</protein>
<dbReference type="CDD" id="cd05247">
    <property type="entry name" value="UDP_G4E_1_SDR_e"/>
    <property type="match status" value="1"/>
</dbReference>
<organism evidence="12 13">
    <name type="scientific">Sutcliffiella cohnii</name>
    <dbReference type="NCBI Taxonomy" id="33932"/>
    <lineage>
        <taxon>Bacteria</taxon>
        <taxon>Bacillati</taxon>
        <taxon>Bacillota</taxon>
        <taxon>Bacilli</taxon>
        <taxon>Bacillales</taxon>
        <taxon>Bacillaceae</taxon>
        <taxon>Sutcliffiella</taxon>
    </lineage>
</organism>
<evidence type="ECO:0000256" key="7">
    <source>
        <dbReference type="ARBA" id="ARBA00023144"/>
    </source>
</evidence>
<gene>
    <name evidence="12" type="ORF">BC6307_23880</name>
</gene>
<keyword evidence="6 10" id="KW-0520">NAD</keyword>
<comment type="pathway">
    <text evidence="10">Carbohydrate metabolism; galactose metabolism.</text>
</comment>
<evidence type="ECO:0000313" key="13">
    <source>
        <dbReference type="Proteomes" id="UP000215224"/>
    </source>
</evidence>
<comment type="cofactor">
    <cofactor evidence="2 10">
        <name>NAD(+)</name>
        <dbReference type="ChEBI" id="CHEBI:57540"/>
    </cofactor>
</comment>
<dbReference type="InterPro" id="IPR016040">
    <property type="entry name" value="NAD(P)-bd_dom"/>
</dbReference>
<dbReference type="PANTHER" id="PTHR43725">
    <property type="entry name" value="UDP-GLUCOSE 4-EPIMERASE"/>
    <property type="match status" value="1"/>
</dbReference>
<evidence type="ECO:0000256" key="5">
    <source>
        <dbReference type="ARBA" id="ARBA00018569"/>
    </source>
</evidence>
<dbReference type="PANTHER" id="PTHR43725:SF53">
    <property type="entry name" value="UDP-ARABINOSE 4-EPIMERASE 1"/>
    <property type="match status" value="1"/>
</dbReference>
<accession>A0A223KX90</accession>
<proteinExistence type="inferred from homology"/>
<comment type="catalytic activity">
    <reaction evidence="1 10">
        <text>UDP-alpha-D-glucose = UDP-alpha-D-galactose</text>
        <dbReference type="Rhea" id="RHEA:22168"/>
        <dbReference type="ChEBI" id="CHEBI:58885"/>
        <dbReference type="ChEBI" id="CHEBI:66914"/>
        <dbReference type="EC" id="5.1.3.2"/>
    </reaction>
</comment>
<keyword evidence="7" id="KW-0299">Galactose metabolism</keyword>
<evidence type="ECO:0000256" key="6">
    <source>
        <dbReference type="ARBA" id="ARBA00023027"/>
    </source>
</evidence>
<dbReference type="EMBL" id="CP018866">
    <property type="protein sequence ID" value="AST94080.1"/>
    <property type="molecule type" value="Genomic_DNA"/>
</dbReference>
<evidence type="ECO:0000259" key="11">
    <source>
        <dbReference type="Pfam" id="PF16363"/>
    </source>
</evidence>
<comment type="similarity">
    <text evidence="3 10">Belongs to the NAD(P)-dependent epimerase/dehydratase family.</text>
</comment>
<dbReference type="Gene3D" id="3.90.25.10">
    <property type="entry name" value="UDP-galactose 4-epimerase, domain 1"/>
    <property type="match status" value="1"/>
</dbReference>
<sequence length="329" mass="37203">MILVVGGAGYIGSHTVKSLLDHKYDVVVLDNLSTGHIEAVDKRAIFTKGDMKDTNLLTNIFENYSISNVIHFAANCYVGESITEPLKYYENNVAGTISLLKMMRKHQITNLIFSSTCAVYGNPNIEKINESTLTAPINPYGHSKLMIEQIIKDFSIAYRLNYIILRYFNAAGADHFGRIGEDHQPETHLIPNILFHLLGRSEHISVFGDDYDTVDGTCIRDYIHVTDLVNAHILALEGLKKEKAINKIYNVGNEEGFTVKEVINKCEKVTGKEATILYKQKRKGDPSKLISSSEKISKELGWEPKYSLEDMIETAWKWFSRFPKGYKSK</sequence>
<dbReference type="Pfam" id="PF16363">
    <property type="entry name" value="GDP_Man_Dehyd"/>
    <property type="match status" value="1"/>
</dbReference>
<evidence type="ECO:0000256" key="10">
    <source>
        <dbReference type="RuleBase" id="RU366046"/>
    </source>
</evidence>
<dbReference type="SUPFAM" id="SSF51735">
    <property type="entry name" value="NAD(P)-binding Rossmann-fold domains"/>
    <property type="match status" value="1"/>
</dbReference>
<comment type="subunit">
    <text evidence="10">Homodimer.</text>
</comment>
<evidence type="ECO:0000256" key="9">
    <source>
        <dbReference type="ARBA" id="ARBA00023277"/>
    </source>
</evidence>
<evidence type="ECO:0000256" key="4">
    <source>
        <dbReference type="ARBA" id="ARBA00013189"/>
    </source>
</evidence>
<name>A0A223KX90_9BACI</name>
<dbReference type="InterPro" id="IPR036291">
    <property type="entry name" value="NAD(P)-bd_dom_sf"/>
</dbReference>
<reference evidence="12 13" key="1">
    <citation type="submission" date="2016-12" db="EMBL/GenBank/DDBJ databases">
        <title>The whole genome sequencing and assembly of Bacillus cohnii DSM 6307T strain.</title>
        <authorList>
            <person name="Lee Y.-J."/>
            <person name="Yi H."/>
            <person name="Bahn Y.-S."/>
            <person name="Kim J.F."/>
            <person name="Lee D.-W."/>
        </authorList>
    </citation>
    <scope>NUCLEOTIDE SEQUENCE [LARGE SCALE GENOMIC DNA]</scope>
    <source>
        <strain evidence="12 13">DSM 6307</strain>
    </source>
</reference>
<evidence type="ECO:0000256" key="2">
    <source>
        <dbReference type="ARBA" id="ARBA00001911"/>
    </source>
</evidence>
<feature type="domain" description="NAD(P)-binding" evidence="11">
    <location>
        <begin position="3"/>
        <end position="313"/>
    </location>
</feature>
<dbReference type="InterPro" id="IPR005886">
    <property type="entry name" value="UDP_G4E"/>
</dbReference>
<evidence type="ECO:0000256" key="8">
    <source>
        <dbReference type="ARBA" id="ARBA00023235"/>
    </source>
</evidence>
<dbReference type="STRING" id="1314751.GCA_001591425_01484"/>
<keyword evidence="9 10" id="KW-0119">Carbohydrate metabolism</keyword>
<dbReference type="Proteomes" id="UP000215224">
    <property type="component" value="Chromosome"/>
</dbReference>
<dbReference type="RefSeq" id="WP_066414126.1">
    <property type="nucleotide sequence ID" value="NZ_CP018866.1"/>
</dbReference>
<evidence type="ECO:0000256" key="1">
    <source>
        <dbReference type="ARBA" id="ARBA00000083"/>
    </source>
</evidence>
<dbReference type="UniPathway" id="UPA00214"/>